<evidence type="ECO:0000256" key="12">
    <source>
        <dbReference type="ARBA" id="ARBA00025401"/>
    </source>
</evidence>
<evidence type="ECO:0000256" key="1">
    <source>
        <dbReference type="ARBA" id="ARBA00004496"/>
    </source>
</evidence>
<sequence>MRVEHLSLTDFRNYGRADVELVAGHNLIIGRNGQGKTNLVEAIAYFSSLRSHRVSQESALIRMGQESAVLRMRVVANGRTGLLESQINRGAGNRAQVNRNAVKPRELTRWFSSVAFAPEDLTIVRGEPALRRRLLDEVLVMRNPSLAGILADYDRVVRQRNSLLKSARASGVRTAADATLGVWDDQLVELGSRIQFERRSLVSLLTRPVQEAYAALVGADHAPKLRLLESGEPEPSAARSTPSPSGADVSRETERADPAGDDSGLRSDGRGADDGVSRETLALRLRDTLSRLRHQEYDRAVTLAGPHRDDALFELNGLPVKGYASHGESWSFILSLRLAIAETLRVESIAGDPVIILDDVFAELDADRRSRLMSAVSGYEQVIVTAAVEEDVPSDHSWHRIRIAGGEVLDAH</sequence>
<evidence type="ECO:0000256" key="11">
    <source>
        <dbReference type="ARBA" id="ARBA00023236"/>
    </source>
</evidence>
<protein>
    <recommendedName>
        <fullName evidence="3 13">DNA replication and repair protein RecF</fullName>
    </recommendedName>
</protein>
<dbReference type="GO" id="GO:0006260">
    <property type="term" value="P:DNA replication"/>
    <property type="evidence" value="ECO:0007669"/>
    <property type="project" value="UniProtKB-UniRule"/>
</dbReference>
<dbReference type="GO" id="GO:0005737">
    <property type="term" value="C:cytoplasm"/>
    <property type="evidence" value="ECO:0007669"/>
    <property type="project" value="UniProtKB-SubCell"/>
</dbReference>
<evidence type="ECO:0000259" key="16">
    <source>
        <dbReference type="Pfam" id="PF02463"/>
    </source>
</evidence>
<dbReference type="GO" id="GO:0003697">
    <property type="term" value="F:single-stranded DNA binding"/>
    <property type="evidence" value="ECO:0007669"/>
    <property type="project" value="UniProtKB-UniRule"/>
</dbReference>
<evidence type="ECO:0000256" key="5">
    <source>
        <dbReference type="ARBA" id="ARBA00022705"/>
    </source>
</evidence>
<feature type="region of interest" description="Disordered" evidence="15">
    <location>
        <begin position="231"/>
        <end position="274"/>
    </location>
</feature>
<evidence type="ECO:0000256" key="4">
    <source>
        <dbReference type="ARBA" id="ARBA00022490"/>
    </source>
</evidence>
<evidence type="ECO:0000256" key="13">
    <source>
        <dbReference type="HAMAP-Rule" id="MF_00365"/>
    </source>
</evidence>
<dbReference type="InterPro" id="IPR003395">
    <property type="entry name" value="RecF/RecN/SMC_N"/>
</dbReference>
<comment type="function">
    <text evidence="12 13 14">The RecF protein is involved in DNA metabolism; it is required for DNA replication and normal SOS inducibility. RecF binds preferentially to single-stranded, linear DNA. It also seems to bind ATP.</text>
</comment>
<evidence type="ECO:0000256" key="2">
    <source>
        <dbReference type="ARBA" id="ARBA00008016"/>
    </source>
</evidence>
<comment type="caution">
    <text evidence="17">The sequence shown here is derived from an EMBL/GenBank/DDBJ whole genome shotgun (WGS) entry which is preliminary data.</text>
</comment>
<keyword evidence="6 13" id="KW-0547">Nucleotide-binding</keyword>
<dbReference type="NCBIfam" id="TIGR00611">
    <property type="entry name" value="recf"/>
    <property type="match status" value="1"/>
</dbReference>
<evidence type="ECO:0000313" key="17">
    <source>
        <dbReference type="EMBL" id="MBO1901272.1"/>
    </source>
</evidence>
<dbReference type="Pfam" id="PF02463">
    <property type="entry name" value="SMC_N"/>
    <property type="match status" value="1"/>
</dbReference>
<organism evidence="17 18">
    <name type="scientific">Leucobacter weissii</name>
    <dbReference type="NCBI Taxonomy" id="1983706"/>
    <lineage>
        <taxon>Bacteria</taxon>
        <taxon>Bacillati</taxon>
        <taxon>Actinomycetota</taxon>
        <taxon>Actinomycetes</taxon>
        <taxon>Micrococcales</taxon>
        <taxon>Microbacteriaceae</taxon>
        <taxon>Leucobacter</taxon>
    </lineage>
</organism>
<evidence type="ECO:0000256" key="14">
    <source>
        <dbReference type="RuleBase" id="RU000578"/>
    </source>
</evidence>
<dbReference type="InterPro" id="IPR042174">
    <property type="entry name" value="RecF_2"/>
</dbReference>
<keyword evidence="4 13" id="KW-0963">Cytoplasm</keyword>
<dbReference type="Gene3D" id="3.40.50.300">
    <property type="entry name" value="P-loop containing nucleotide triphosphate hydrolases"/>
    <property type="match status" value="2"/>
</dbReference>
<dbReference type="AlphaFoldDB" id="A0A939S9U4"/>
<dbReference type="GO" id="GO:0000731">
    <property type="term" value="P:DNA synthesis involved in DNA repair"/>
    <property type="evidence" value="ECO:0007669"/>
    <property type="project" value="TreeGrafter"/>
</dbReference>
<keyword evidence="5 13" id="KW-0235">DNA replication</keyword>
<dbReference type="GO" id="GO:0009432">
    <property type="term" value="P:SOS response"/>
    <property type="evidence" value="ECO:0007669"/>
    <property type="project" value="UniProtKB-UniRule"/>
</dbReference>
<dbReference type="PANTHER" id="PTHR32182">
    <property type="entry name" value="DNA REPLICATION AND REPAIR PROTEIN RECF"/>
    <property type="match status" value="1"/>
</dbReference>
<keyword evidence="18" id="KW-1185">Reference proteome</keyword>
<dbReference type="Gene3D" id="1.20.1050.90">
    <property type="entry name" value="RecF/RecN/SMC, N-terminal domain"/>
    <property type="match status" value="1"/>
</dbReference>
<dbReference type="InterPro" id="IPR027417">
    <property type="entry name" value="P-loop_NTPase"/>
</dbReference>
<dbReference type="InterPro" id="IPR001238">
    <property type="entry name" value="DNA-binding_RecF"/>
</dbReference>
<keyword evidence="9 13" id="KW-0238">DNA-binding</keyword>
<evidence type="ECO:0000256" key="15">
    <source>
        <dbReference type="SAM" id="MobiDB-lite"/>
    </source>
</evidence>
<evidence type="ECO:0000256" key="9">
    <source>
        <dbReference type="ARBA" id="ARBA00023125"/>
    </source>
</evidence>
<keyword evidence="8 13" id="KW-0067">ATP-binding</keyword>
<evidence type="ECO:0000256" key="8">
    <source>
        <dbReference type="ARBA" id="ARBA00022840"/>
    </source>
</evidence>
<name>A0A939S9U4_9MICO</name>
<gene>
    <name evidence="13 17" type="primary">recF</name>
    <name evidence="17" type="ORF">J4H92_04835</name>
</gene>
<keyword evidence="7 13" id="KW-0227">DNA damage</keyword>
<dbReference type="GO" id="GO:0005524">
    <property type="term" value="F:ATP binding"/>
    <property type="evidence" value="ECO:0007669"/>
    <property type="project" value="UniProtKB-UniRule"/>
</dbReference>
<accession>A0A939S9U4</accession>
<proteinExistence type="inferred from homology"/>
<dbReference type="EMBL" id="JAGDYM010000005">
    <property type="protein sequence ID" value="MBO1901272.1"/>
    <property type="molecule type" value="Genomic_DNA"/>
</dbReference>
<keyword evidence="11 13" id="KW-0742">SOS response</keyword>
<feature type="compositionally biased region" description="Basic and acidic residues" evidence="15">
    <location>
        <begin position="249"/>
        <end position="274"/>
    </location>
</feature>
<dbReference type="RefSeq" id="WP_208096692.1">
    <property type="nucleotide sequence ID" value="NZ_JAGDYM010000005.1"/>
</dbReference>
<feature type="binding site" evidence="13">
    <location>
        <begin position="30"/>
        <end position="37"/>
    </location>
    <ligand>
        <name>ATP</name>
        <dbReference type="ChEBI" id="CHEBI:30616"/>
    </ligand>
</feature>
<dbReference type="InterPro" id="IPR018078">
    <property type="entry name" value="DNA-binding_RecF_CS"/>
</dbReference>
<evidence type="ECO:0000256" key="7">
    <source>
        <dbReference type="ARBA" id="ARBA00022763"/>
    </source>
</evidence>
<dbReference type="Proteomes" id="UP000664382">
    <property type="component" value="Unassembled WGS sequence"/>
</dbReference>
<dbReference type="HAMAP" id="MF_00365">
    <property type="entry name" value="RecF"/>
    <property type="match status" value="1"/>
</dbReference>
<reference evidence="17" key="1">
    <citation type="submission" date="2021-03" db="EMBL/GenBank/DDBJ databases">
        <title>Leucobacter chromiisoli sp. nov., isolated from chromium-containing soil of chemical plant.</title>
        <authorList>
            <person name="Xu Z."/>
        </authorList>
    </citation>
    <scope>NUCLEOTIDE SEQUENCE</scope>
    <source>
        <strain evidence="17">S27</strain>
    </source>
</reference>
<comment type="subcellular location">
    <subcellularLocation>
        <location evidence="1 13 14">Cytoplasm</location>
    </subcellularLocation>
</comment>
<comment type="similarity">
    <text evidence="2 13 14">Belongs to the RecF family.</text>
</comment>
<keyword evidence="10 13" id="KW-0234">DNA repair</keyword>
<dbReference type="SUPFAM" id="SSF52540">
    <property type="entry name" value="P-loop containing nucleoside triphosphate hydrolases"/>
    <property type="match status" value="1"/>
</dbReference>
<dbReference type="GO" id="GO:0006302">
    <property type="term" value="P:double-strand break repair"/>
    <property type="evidence" value="ECO:0007669"/>
    <property type="project" value="TreeGrafter"/>
</dbReference>
<evidence type="ECO:0000256" key="10">
    <source>
        <dbReference type="ARBA" id="ARBA00023204"/>
    </source>
</evidence>
<evidence type="ECO:0000256" key="3">
    <source>
        <dbReference type="ARBA" id="ARBA00020170"/>
    </source>
</evidence>
<dbReference type="PANTHER" id="PTHR32182:SF0">
    <property type="entry name" value="DNA REPLICATION AND REPAIR PROTEIN RECF"/>
    <property type="match status" value="1"/>
</dbReference>
<dbReference type="PROSITE" id="PS00618">
    <property type="entry name" value="RECF_2"/>
    <property type="match status" value="1"/>
</dbReference>
<evidence type="ECO:0000313" key="18">
    <source>
        <dbReference type="Proteomes" id="UP000664382"/>
    </source>
</evidence>
<evidence type="ECO:0000256" key="6">
    <source>
        <dbReference type="ARBA" id="ARBA00022741"/>
    </source>
</evidence>
<feature type="domain" description="RecF/RecN/SMC N-terminal" evidence="16">
    <location>
        <begin position="3"/>
        <end position="391"/>
    </location>
</feature>